<dbReference type="RefSeq" id="WP_022587079.1">
    <property type="nucleotide sequence ID" value="NZ_ABXP02000095.1"/>
</dbReference>
<sequence length="43" mass="4975">MPGKPGKQKNSESQWIWIIIIILIILLFVPGIIIFEDPKEEKV</sequence>
<proteinExistence type="predicted"/>
<reference evidence="2 3" key="2">
    <citation type="journal article" date="2015" name="BMC Genomics">
        <title>Analysis of three genomes within the thermophilic bacterial species Caldanaerobacter subterraneus with a focus on carbon monoxide dehydrogenase evolution and hydrolase diversity.</title>
        <authorList>
            <person name="Sant'Anna F.H."/>
            <person name="Lebedinsky A.V."/>
            <person name="Sokolova T.G."/>
            <person name="Robb F.T."/>
            <person name="Gonzalez J.M."/>
        </authorList>
    </citation>
    <scope>NUCLEOTIDE SEQUENCE [LARGE SCALE GENOMIC DNA]</scope>
    <source>
        <strain evidence="2 3">DSM 12653</strain>
    </source>
</reference>
<evidence type="ECO:0000256" key="1">
    <source>
        <dbReference type="SAM" id="Phobius"/>
    </source>
</evidence>
<reference evidence="2 3" key="1">
    <citation type="submission" date="2008-07" db="EMBL/GenBank/DDBJ databases">
        <authorList>
            <person name="Gonzalez J."/>
            <person name="Sokolova T."/>
            <person name="Ferriera S."/>
            <person name="Johnson J."/>
            <person name="Kravitz S."/>
            <person name="Beeson K."/>
            <person name="Sutton G."/>
            <person name="Rogers Y.-H."/>
            <person name="Friedman R."/>
            <person name="Frazier M."/>
            <person name="Venter J.C."/>
        </authorList>
    </citation>
    <scope>NUCLEOTIDE SEQUENCE [LARGE SCALE GENOMIC DNA]</scope>
    <source>
        <strain evidence="2 3">DSM 12653</strain>
    </source>
</reference>
<name>A0A0F5PL49_9THEO</name>
<accession>A0A0F5PL49</accession>
<comment type="caution">
    <text evidence="2">The sequence shown here is derived from an EMBL/GenBank/DDBJ whole genome shotgun (WGS) entry which is preliminary data.</text>
</comment>
<keyword evidence="1" id="KW-0812">Transmembrane</keyword>
<keyword evidence="1" id="KW-0472">Membrane</keyword>
<protein>
    <submittedName>
        <fullName evidence="2">Uncharacterized protein</fullName>
    </submittedName>
</protein>
<organism evidence="2 3">
    <name type="scientific">Caldanaerobacter subterraneus subsp. pacificus DSM 12653</name>
    <dbReference type="NCBI Taxonomy" id="391606"/>
    <lineage>
        <taxon>Bacteria</taxon>
        <taxon>Bacillati</taxon>
        <taxon>Bacillota</taxon>
        <taxon>Clostridia</taxon>
        <taxon>Thermoanaerobacterales</taxon>
        <taxon>Thermoanaerobacteraceae</taxon>
        <taxon>Caldanaerobacter</taxon>
    </lineage>
</organism>
<dbReference type="Proteomes" id="UP000010146">
    <property type="component" value="Unassembled WGS sequence"/>
</dbReference>
<evidence type="ECO:0000313" key="2">
    <source>
        <dbReference type="EMBL" id="KKC29330.1"/>
    </source>
</evidence>
<reference evidence="3" key="3">
    <citation type="submission" date="2015-02" db="EMBL/GenBank/DDBJ databases">
        <title>Genome analysis of three genomes within the thermophilic hydrogenogenic bacterial species Caldanaerobacter subterraneus.</title>
        <authorList>
            <person name="Sant'Anna F.H."/>
            <person name="Lebedinsky A."/>
            <person name="Sokolova T."/>
            <person name="Robb F.T."/>
            <person name="Gonzalez J.M."/>
        </authorList>
    </citation>
    <scope>NUCLEOTIDE SEQUENCE [LARGE SCALE GENOMIC DNA]</scope>
    <source>
        <strain evidence="3">DSM 12653</strain>
    </source>
</reference>
<feature type="transmembrane region" description="Helical" evidence="1">
    <location>
        <begin position="15"/>
        <end position="35"/>
    </location>
</feature>
<dbReference type="AlphaFoldDB" id="A0A0F5PL49"/>
<dbReference type="EMBL" id="ABXP02000095">
    <property type="protein sequence ID" value="KKC29330.1"/>
    <property type="molecule type" value="Genomic_DNA"/>
</dbReference>
<keyword evidence="1" id="KW-1133">Transmembrane helix</keyword>
<gene>
    <name evidence="2" type="ORF">CDSM653_01649</name>
</gene>
<evidence type="ECO:0000313" key="3">
    <source>
        <dbReference type="Proteomes" id="UP000010146"/>
    </source>
</evidence>